<dbReference type="GO" id="GO:0016746">
    <property type="term" value="F:acyltransferase activity"/>
    <property type="evidence" value="ECO:0007669"/>
    <property type="project" value="UniProtKB-KW"/>
</dbReference>
<dbReference type="EMBL" id="JBHTAP010000001">
    <property type="protein sequence ID" value="MFC7235000.1"/>
    <property type="molecule type" value="Genomic_DNA"/>
</dbReference>
<dbReference type="CDD" id="cd04301">
    <property type="entry name" value="NAT_SF"/>
    <property type="match status" value="1"/>
</dbReference>
<dbReference type="InterPro" id="IPR000182">
    <property type="entry name" value="GNAT_dom"/>
</dbReference>
<dbReference type="Gene3D" id="3.40.630.30">
    <property type="match status" value="1"/>
</dbReference>
<evidence type="ECO:0000313" key="5">
    <source>
        <dbReference type="EMBL" id="MFC7235000.1"/>
    </source>
</evidence>
<dbReference type="InterPro" id="IPR016181">
    <property type="entry name" value="Acyl_CoA_acyltransferase"/>
</dbReference>
<dbReference type="PANTHER" id="PTHR43072:SF23">
    <property type="entry name" value="UPF0039 PROTEIN C11D3.02C"/>
    <property type="match status" value="1"/>
</dbReference>
<dbReference type="AlphaFoldDB" id="A0ABD5ZNF6"/>
<accession>A0ABD5ZNF6</accession>
<dbReference type="PROSITE" id="PS51186">
    <property type="entry name" value="GNAT"/>
    <property type="match status" value="1"/>
</dbReference>
<dbReference type="GeneID" id="79266679"/>
<evidence type="ECO:0000256" key="1">
    <source>
        <dbReference type="ARBA" id="ARBA00022679"/>
    </source>
</evidence>
<dbReference type="Proteomes" id="UP001596398">
    <property type="component" value="Unassembled WGS sequence"/>
</dbReference>
<reference evidence="5 6" key="1">
    <citation type="journal article" date="2019" name="Int. J. Syst. Evol. Microbiol.">
        <title>The Global Catalogue of Microorganisms (GCM) 10K type strain sequencing project: providing services to taxonomists for standard genome sequencing and annotation.</title>
        <authorList>
            <consortium name="The Broad Institute Genomics Platform"/>
            <consortium name="The Broad Institute Genome Sequencing Center for Infectious Disease"/>
            <person name="Wu L."/>
            <person name="Ma J."/>
        </authorList>
    </citation>
    <scope>NUCLEOTIDE SEQUENCE [LARGE SCALE GENOMIC DNA]</scope>
    <source>
        <strain evidence="5 6">DT85</strain>
    </source>
</reference>
<dbReference type="PANTHER" id="PTHR43072">
    <property type="entry name" value="N-ACETYLTRANSFERASE"/>
    <property type="match status" value="1"/>
</dbReference>
<proteinExistence type="predicted"/>
<dbReference type="RefSeq" id="WP_276236022.1">
    <property type="nucleotide sequence ID" value="NZ_CP119802.1"/>
</dbReference>
<comment type="caution">
    <text evidence="5">The sequence shown here is derived from an EMBL/GenBank/DDBJ whole genome shotgun (WGS) entry which is preliminary data.</text>
</comment>
<evidence type="ECO:0000256" key="3">
    <source>
        <dbReference type="SAM" id="MobiDB-lite"/>
    </source>
</evidence>
<evidence type="ECO:0000313" key="6">
    <source>
        <dbReference type="Proteomes" id="UP001596398"/>
    </source>
</evidence>
<name>A0ABD5ZNF6_9EURY</name>
<feature type="region of interest" description="Disordered" evidence="3">
    <location>
        <begin position="1"/>
        <end position="25"/>
    </location>
</feature>
<dbReference type="EC" id="2.3.-.-" evidence="5"/>
<evidence type="ECO:0000259" key="4">
    <source>
        <dbReference type="PROSITE" id="PS51186"/>
    </source>
</evidence>
<keyword evidence="1 5" id="KW-0808">Transferase</keyword>
<sequence>MSRVYPDDVAGPYEPPPRAFTDRDGREVEVRRFREADREALVEMYVAFDPEDRAQGIPPTGETNVRKWLDTIVTDAGTNVVAWHGDRVVGHATLVPDFDDGGGDDDAYELAIFVLHEYQEAGIGSRLIEGLLGAGREDGAERVWLTVERWNGAAVGLYEKVGFEPSDTGSFELEMSARLR</sequence>
<feature type="domain" description="N-acetyltransferase" evidence="4">
    <location>
        <begin position="28"/>
        <end position="180"/>
    </location>
</feature>
<dbReference type="Pfam" id="PF00583">
    <property type="entry name" value="Acetyltransf_1"/>
    <property type="match status" value="1"/>
</dbReference>
<gene>
    <name evidence="5" type="ORF">ACFQJ4_06680</name>
</gene>
<keyword evidence="6" id="KW-1185">Reference proteome</keyword>
<dbReference type="SUPFAM" id="SSF55729">
    <property type="entry name" value="Acyl-CoA N-acyltransferases (Nat)"/>
    <property type="match status" value="1"/>
</dbReference>
<evidence type="ECO:0000256" key="2">
    <source>
        <dbReference type="ARBA" id="ARBA00023315"/>
    </source>
</evidence>
<protein>
    <submittedName>
        <fullName evidence="5">GNAT family N-acetyltransferase</fullName>
        <ecNumber evidence="5">2.3.-.-</ecNumber>
    </submittedName>
</protein>
<organism evidence="5 6">
    <name type="scientific">Halosegnis marinus</name>
    <dbReference type="NCBI Taxonomy" id="3034023"/>
    <lineage>
        <taxon>Archaea</taxon>
        <taxon>Methanobacteriati</taxon>
        <taxon>Methanobacteriota</taxon>
        <taxon>Stenosarchaea group</taxon>
        <taxon>Halobacteria</taxon>
        <taxon>Halobacteriales</taxon>
        <taxon>Natronomonadaceae</taxon>
        <taxon>Halosegnis</taxon>
    </lineage>
</organism>
<keyword evidence="2 5" id="KW-0012">Acyltransferase</keyword>